<dbReference type="Proteomes" id="UP000270299">
    <property type="component" value="Unassembled WGS sequence"/>
</dbReference>
<sequence>MKRIELHYGGSKYTIPNRDLGDVRKEITEAMSSGTPHWLEANSGEGILEPAYLLITAGIPIAVVDVMATVSTD</sequence>
<dbReference type="RefSeq" id="WP_121672100.1">
    <property type="nucleotide sequence ID" value="NZ_BMXM01000001.1"/>
</dbReference>
<evidence type="ECO:0000313" key="2">
    <source>
        <dbReference type="Proteomes" id="UP000270299"/>
    </source>
</evidence>
<dbReference type="OrthoDB" id="5020792at2"/>
<comment type="caution">
    <text evidence="1">The sequence shown here is derived from an EMBL/GenBank/DDBJ whole genome shotgun (WGS) entry which is preliminary data.</text>
</comment>
<proteinExistence type="predicted"/>
<name>A0A3L6ZWV3_9MICO</name>
<dbReference type="EMBL" id="RCUV01000005">
    <property type="protein sequence ID" value="RLP72379.1"/>
    <property type="molecule type" value="Genomic_DNA"/>
</dbReference>
<organism evidence="1 2">
    <name type="scientific">Mycetocola manganoxydans</name>
    <dbReference type="NCBI Taxonomy" id="699879"/>
    <lineage>
        <taxon>Bacteria</taxon>
        <taxon>Bacillati</taxon>
        <taxon>Actinomycetota</taxon>
        <taxon>Actinomycetes</taxon>
        <taxon>Micrococcales</taxon>
        <taxon>Microbacteriaceae</taxon>
        <taxon>Mycetocola</taxon>
    </lineage>
</organism>
<keyword evidence="2" id="KW-1185">Reference proteome</keyword>
<evidence type="ECO:0000313" key="1">
    <source>
        <dbReference type="EMBL" id="RLP72379.1"/>
    </source>
</evidence>
<dbReference type="AlphaFoldDB" id="A0A3L6ZWV3"/>
<protein>
    <submittedName>
        <fullName evidence="1">Uncharacterized protein</fullName>
    </submittedName>
</protein>
<reference evidence="1 2" key="1">
    <citation type="submission" date="2018-10" db="EMBL/GenBank/DDBJ databases">
        <authorList>
            <person name="Li J."/>
        </authorList>
    </citation>
    <scope>NUCLEOTIDE SEQUENCE [LARGE SCALE GENOMIC DNA]</scope>
    <source>
        <strain evidence="1 2">CCTCC AB209002</strain>
    </source>
</reference>
<gene>
    <name evidence="1" type="ORF">D9V29_04285</name>
</gene>
<accession>A0A3L6ZWV3</accession>